<gene>
    <name evidence="1" type="ORF">AKJ29_03050</name>
</gene>
<dbReference type="Proteomes" id="UP000050471">
    <property type="component" value="Unassembled WGS sequence"/>
</dbReference>
<dbReference type="AlphaFoldDB" id="A0A0P7KDN0"/>
<proteinExistence type="predicted"/>
<comment type="caution">
    <text evidence="1">The sequence shown here is derived from an EMBL/GenBank/DDBJ whole genome shotgun (WGS) entry which is preliminary data.</text>
</comment>
<organism evidence="1 2">
    <name type="scientific">Aliiroseovarius crassostreae</name>
    <dbReference type="NCBI Taxonomy" id="154981"/>
    <lineage>
        <taxon>Bacteria</taxon>
        <taxon>Pseudomonadati</taxon>
        <taxon>Pseudomonadota</taxon>
        <taxon>Alphaproteobacteria</taxon>
        <taxon>Rhodobacterales</taxon>
        <taxon>Paracoccaceae</taxon>
        <taxon>Aliiroseovarius</taxon>
    </lineage>
</organism>
<dbReference type="InterPro" id="IPR010344">
    <property type="entry name" value="YbjH"/>
</dbReference>
<dbReference type="EMBL" id="LKBA01000025">
    <property type="protein sequence ID" value="KPN61608.1"/>
    <property type="molecule type" value="Genomic_DNA"/>
</dbReference>
<evidence type="ECO:0008006" key="3">
    <source>
        <dbReference type="Google" id="ProtNLM"/>
    </source>
</evidence>
<protein>
    <recommendedName>
        <fullName evidence="3">YjbH domain-containing protein</fullName>
    </recommendedName>
</protein>
<name>A0A0P7KDN0_9RHOB</name>
<dbReference type="Pfam" id="PF06082">
    <property type="entry name" value="YjbH"/>
    <property type="match status" value="1"/>
</dbReference>
<dbReference type="STRING" id="154981.AKJ29_03050"/>
<keyword evidence="2" id="KW-1185">Reference proteome</keyword>
<evidence type="ECO:0000313" key="1">
    <source>
        <dbReference type="EMBL" id="KPN61608.1"/>
    </source>
</evidence>
<evidence type="ECO:0000313" key="2">
    <source>
        <dbReference type="Proteomes" id="UP000050471"/>
    </source>
</evidence>
<sequence>MGRNVFHHLLRPEIRAANREEVVSISRAIAEAGLILVGLSTSALAEVPATVPISTFGTPGLIDMPTGEMLSDGALISSISRHDGSQRYNLTFQLTPRLYGTFRYAIIDSFDGNGSARYDRSFDVGYLLTEESLNWPSIVIGLRDFGGTGAYASEFIAGTKHFLDHRLAVTGGIGWGRLGSYGGFQNPLSVFSNRFKSRSENALSHGRDTGQLDFDQWFRGDAALFGGLSYKITPNLTLKAEYSSDAYEVEGANAGFTHQTPFNFGLTYSSRYANLSAYLLHGSEIGISASFITDPKRATIPGGIEAAPPTIIPAAFRRTKGWDGHSADQGKALLTQALRDQGLILEGVSLSGSEATLRLINTRYRTASQALGRAARVAANTLPSSITTFHIELVRHGMALSRSSLRRQDLEALEYDLDGAWKSFARTTISEADSKAIPPVTETYPLFDWSLTPYLEPELFDPDNPVRADLGLQAFASFEPVRGLVFSGALRQRAFGNLNTSTRPSNSQLPHVRTDITEYAKQSDLQIKHLTGEYFFHPGPELYGRLSAGYFETMYGGLSGEVLWKPVEGPLALGAEINYARQRNFDQLFGFQRRDVVTGHVSAYYDFGGGYLGQLDAGRYLAGDWGATVSFDREFNNGFRVGAFFTLTDVPFDTFGEGSFDKGIRFDIPITWLAGAPARSGFSTTIRPVQRDGGARLEVRNRLYDLIRDSHVTELEDGWGRFWR</sequence>
<reference evidence="1 2" key="1">
    <citation type="submission" date="2015-09" db="EMBL/GenBank/DDBJ databases">
        <title>Draft genome sequence of Aliiroseovarius crassostreae CV919-312TSm, the causative agent of Roseovarius Oyster Disease (formerly Juvenile Oyster Disease).</title>
        <authorList>
            <person name="Kessner L."/>
            <person name="Spinard E."/>
            <person name="Nelson D."/>
        </authorList>
    </citation>
    <scope>NUCLEOTIDE SEQUENCE [LARGE SCALE GENOMIC DNA]</scope>
    <source>
        <strain evidence="1 2">CV919-312</strain>
    </source>
</reference>
<accession>A0A0P7KDN0</accession>